<keyword evidence="4" id="KW-1185">Reference proteome</keyword>
<evidence type="ECO:0000313" key="4">
    <source>
        <dbReference type="Proteomes" id="UP001177023"/>
    </source>
</evidence>
<dbReference type="Proteomes" id="UP001177023">
    <property type="component" value="Unassembled WGS sequence"/>
</dbReference>
<evidence type="ECO:0000313" key="3">
    <source>
        <dbReference type="EMBL" id="CAJ0571847.1"/>
    </source>
</evidence>
<reference evidence="3" key="1">
    <citation type="submission" date="2023-06" db="EMBL/GenBank/DDBJ databases">
        <authorList>
            <person name="Delattre M."/>
        </authorList>
    </citation>
    <scope>NUCLEOTIDE SEQUENCE</scope>
    <source>
        <strain evidence="3">AF72</strain>
    </source>
</reference>
<organism evidence="3 4">
    <name type="scientific">Mesorhabditis spiculigera</name>
    <dbReference type="NCBI Taxonomy" id="96644"/>
    <lineage>
        <taxon>Eukaryota</taxon>
        <taxon>Metazoa</taxon>
        <taxon>Ecdysozoa</taxon>
        <taxon>Nematoda</taxon>
        <taxon>Chromadorea</taxon>
        <taxon>Rhabditida</taxon>
        <taxon>Rhabditina</taxon>
        <taxon>Rhabditomorpha</taxon>
        <taxon>Rhabditoidea</taxon>
        <taxon>Rhabditidae</taxon>
        <taxon>Mesorhabditinae</taxon>
        <taxon>Mesorhabditis</taxon>
    </lineage>
</organism>
<accession>A0AA36CPK8</accession>
<name>A0AA36CPK8_9BILA</name>
<evidence type="ECO:0000256" key="1">
    <source>
        <dbReference type="SAM" id="MobiDB-lite"/>
    </source>
</evidence>
<feature type="signal peptide" evidence="2">
    <location>
        <begin position="1"/>
        <end position="15"/>
    </location>
</feature>
<evidence type="ECO:0000256" key="2">
    <source>
        <dbReference type="SAM" id="SignalP"/>
    </source>
</evidence>
<sequence length="340" mass="38297">MAVVLLVLVFGLVLAQPQLLPMQLPAAEAPLVVSQNVDINIDLDFLKDLLKNSDDEWKKNWDNDSDEDWHKHSHRHSHSRGDSSEEDPPGPWPGPGPRPVPGPGPRPGPGTQYRYRQCSASKGGIRGGPWIVPTMMAGFRGREISSNIPKCKQACYRAPGCQGIEVHEGKCYQAWGQWISNLPRSVSNIEWKAESCFLELKKSLVGMPRWYIVQQDKHAWNFPKPPNPYYRSMTMNKENGMFCISKSPVTSCNLVQLSEKDHRLSVGLAGTRVGYVAKEQGECGAHLPVWEYRRTNGDYVYLPAGFLPKTAHTKVGRLFYAWVNYGDRVRNLRNCQPFGP</sequence>
<comment type="caution">
    <text evidence="3">The sequence shown here is derived from an EMBL/GenBank/DDBJ whole genome shotgun (WGS) entry which is preliminary data.</text>
</comment>
<dbReference type="AlphaFoldDB" id="A0AA36CPK8"/>
<proteinExistence type="predicted"/>
<dbReference type="EMBL" id="CATQJA010002584">
    <property type="protein sequence ID" value="CAJ0571847.1"/>
    <property type="molecule type" value="Genomic_DNA"/>
</dbReference>
<feature type="compositionally biased region" description="Pro residues" evidence="1">
    <location>
        <begin position="89"/>
        <end position="108"/>
    </location>
</feature>
<feature type="chain" id="PRO_5041456255" evidence="2">
    <location>
        <begin position="16"/>
        <end position="340"/>
    </location>
</feature>
<keyword evidence="2" id="KW-0732">Signal</keyword>
<gene>
    <name evidence="3" type="ORF">MSPICULIGERA_LOCUS10245</name>
</gene>
<protein>
    <submittedName>
        <fullName evidence="3">Uncharacterized protein</fullName>
    </submittedName>
</protein>
<feature type="non-terminal residue" evidence="3">
    <location>
        <position position="340"/>
    </location>
</feature>
<feature type="region of interest" description="Disordered" evidence="1">
    <location>
        <begin position="62"/>
        <end position="115"/>
    </location>
</feature>